<sequence>MSLPEVNIVDKEPATPSPPPSQSAEYGRNEVEVAIPQQNLSLQEYFVPSQSRDAQPPETEYCAAIAHTASPKRQNLHTPSTDRVSRSDHDIMISLETPPTSGSFEWDERSGQPGGQKFVDGMGSLTSDVDGSGYLGMSLSPKRGYCF</sequence>
<feature type="region of interest" description="Disordered" evidence="1">
    <location>
        <begin position="1"/>
        <end position="28"/>
    </location>
</feature>
<protein>
    <submittedName>
        <fullName evidence="2">Uncharacterized protein</fullName>
    </submittedName>
</protein>
<dbReference type="OrthoDB" id="3364175at2759"/>
<dbReference type="Proteomes" id="UP000236290">
    <property type="component" value="Unassembled WGS sequence"/>
</dbReference>
<organism evidence="2 3">
    <name type="scientific">Trichoderma harzianum</name>
    <name type="common">Hypocrea lixii</name>
    <dbReference type="NCBI Taxonomy" id="5544"/>
    <lineage>
        <taxon>Eukaryota</taxon>
        <taxon>Fungi</taxon>
        <taxon>Dikarya</taxon>
        <taxon>Ascomycota</taxon>
        <taxon>Pezizomycotina</taxon>
        <taxon>Sordariomycetes</taxon>
        <taxon>Hypocreomycetidae</taxon>
        <taxon>Hypocreales</taxon>
        <taxon>Hypocreaceae</taxon>
        <taxon>Trichoderma</taxon>
    </lineage>
</organism>
<gene>
    <name evidence="2" type="ORF">THARTR1_11011</name>
</gene>
<accession>A0A2K0TH33</accession>
<feature type="region of interest" description="Disordered" evidence="1">
    <location>
        <begin position="69"/>
        <end position="124"/>
    </location>
</feature>
<feature type="compositionally biased region" description="Polar residues" evidence="1">
    <location>
        <begin position="71"/>
        <end position="82"/>
    </location>
</feature>
<dbReference type="AlphaFoldDB" id="A0A2K0TH33"/>
<evidence type="ECO:0000313" key="3">
    <source>
        <dbReference type="Proteomes" id="UP000236290"/>
    </source>
</evidence>
<dbReference type="EMBL" id="MTYI01000311">
    <property type="protein sequence ID" value="PNP44827.1"/>
    <property type="molecule type" value="Genomic_DNA"/>
</dbReference>
<evidence type="ECO:0000313" key="2">
    <source>
        <dbReference type="EMBL" id="PNP44827.1"/>
    </source>
</evidence>
<name>A0A2K0TH33_TRIHA</name>
<comment type="caution">
    <text evidence="2">The sequence shown here is derived from an EMBL/GenBank/DDBJ whole genome shotgun (WGS) entry which is preliminary data.</text>
</comment>
<reference evidence="2 3" key="1">
    <citation type="submission" date="2017-02" db="EMBL/GenBank/DDBJ databases">
        <title>Genomes of Trichoderma spp. with biocontrol activity.</title>
        <authorList>
            <person name="Gardiner D."/>
            <person name="Kazan K."/>
            <person name="Vos C."/>
            <person name="Harvey P."/>
        </authorList>
    </citation>
    <scope>NUCLEOTIDE SEQUENCE [LARGE SCALE GENOMIC DNA]</scope>
    <source>
        <strain evidence="2 3">Tr1</strain>
    </source>
</reference>
<proteinExistence type="predicted"/>
<evidence type="ECO:0000256" key="1">
    <source>
        <dbReference type="SAM" id="MobiDB-lite"/>
    </source>
</evidence>